<dbReference type="PROSITE" id="PS00107">
    <property type="entry name" value="PROTEIN_KINASE_ATP"/>
    <property type="match status" value="1"/>
</dbReference>
<protein>
    <submittedName>
        <fullName evidence="3">Uncharacterized protein</fullName>
    </submittedName>
</protein>
<reference evidence="3" key="1">
    <citation type="submission" date="2021-10" db="EMBL/GenBank/DDBJ databases">
        <title>Tropical sea cucumber genome reveals ecological adaptation and Cuvierian tubules defense mechanism.</title>
        <authorList>
            <person name="Chen T."/>
        </authorList>
    </citation>
    <scope>NUCLEOTIDE SEQUENCE</scope>
    <source>
        <strain evidence="3">Nanhai2018</strain>
        <tissue evidence="3">Muscle</tissue>
    </source>
</reference>
<dbReference type="AlphaFoldDB" id="A0A9Q1BL73"/>
<dbReference type="Proteomes" id="UP001152320">
    <property type="component" value="Chromosome 15"/>
</dbReference>
<accession>A0A9Q1BL73</accession>
<organism evidence="3 4">
    <name type="scientific">Holothuria leucospilota</name>
    <name type="common">Black long sea cucumber</name>
    <name type="synonym">Mertensiothuria leucospilota</name>
    <dbReference type="NCBI Taxonomy" id="206669"/>
    <lineage>
        <taxon>Eukaryota</taxon>
        <taxon>Metazoa</taxon>
        <taxon>Echinodermata</taxon>
        <taxon>Eleutherozoa</taxon>
        <taxon>Echinozoa</taxon>
        <taxon>Holothuroidea</taxon>
        <taxon>Aspidochirotacea</taxon>
        <taxon>Aspidochirotida</taxon>
        <taxon>Holothuriidae</taxon>
        <taxon>Holothuria</taxon>
    </lineage>
</organism>
<proteinExistence type="predicted"/>
<dbReference type="GO" id="GO:0005524">
    <property type="term" value="F:ATP binding"/>
    <property type="evidence" value="ECO:0007669"/>
    <property type="project" value="UniProtKB-UniRule"/>
</dbReference>
<keyword evidence="1" id="KW-0547">Nucleotide-binding</keyword>
<evidence type="ECO:0000256" key="1">
    <source>
        <dbReference type="PROSITE-ProRule" id="PRU10141"/>
    </source>
</evidence>
<dbReference type="InterPro" id="IPR017441">
    <property type="entry name" value="Protein_kinase_ATP_BS"/>
</dbReference>
<keyword evidence="1" id="KW-0067">ATP-binding</keyword>
<comment type="caution">
    <text evidence="3">The sequence shown here is derived from an EMBL/GenBank/DDBJ whole genome shotgun (WGS) entry which is preliminary data.</text>
</comment>
<dbReference type="EMBL" id="JAIZAY010000015">
    <property type="protein sequence ID" value="KAJ8028581.1"/>
    <property type="molecule type" value="Genomic_DNA"/>
</dbReference>
<evidence type="ECO:0000313" key="4">
    <source>
        <dbReference type="Proteomes" id="UP001152320"/>
    </source>
</evidence>
<keyword evidence="2" id="KW-0732">Signal</keyword>
<feature type="signal peptide" evidence="2">
    <location>
        <begin position="1"/>
        <end position="36"/>
    </location>
</feature>
<feature type="chain" id="PRO_5040151817" evidence="2">
    <location>
        <begin position="37"/>
        <end position="140"/>
    </location>
</feature>
<dbReference type="PROSITE" id="PS51257">
    <property type="entry name" value="PROKAR_LIPOPROTEIN"/>
    <property type="match status" value="1"/>
</dbReference>
<feature type="binding site" evidence="1">
    <location>
        <position position="115"/>
    </location>
    <ligand>
        <name>ATP</name>
        <dbReference type="ChEBI" id="CHEBI:30616"/>
    </ligand>
</feature>
<gene>
    <name evidence="3" type="ORF">HOLleu_30863</name>
</gene>
<keyword evidence="4" id="KW-1185">Reference proteome</keyword>
<sequence length="140" mass="15834">MSKHAKVANKRIGFNPRFVLNILFWWFACCFRPSEEDVDTKRVTKEDSSPSLTGTGIDGDQVKENHKLGIVVPIFLPEYLEDVEDSFGMPVFLGAGNYGAVQLMRIKTTRRCAVKSQHTHFNEQGAMKVSTSLNYVDIYT</sequence>
<evidence type="ECO:0000256" key="2">
    <source>
        <dbReference type="SAM" id="SignalP"/>
    </source>
</evidence>
<evidence type="ECO:0000313" key="3">
    <source>
        <dbReference type="EMBL" id="KAJ8028581.1"/>
    </source>
</evidence>
<name>A0A9Q1BL73_HOLLE</name>